<dbReference type="GO" id="GO:0046872">
    <property type="term" value="F:metal ion binding"/>
    <property type="evidence" value="ECO:0007669"/>
    <property type="project" value="InterPro"/>
</dbReference>
<organism evidence="3 4">
    <name type="scientific">Geodia barretti</name>
    <name type="common">Barrett's horny sponge</name>
    <dbReference type="NCBI Taxonomy" id="519541"/>
    <lineage>
        <taxon>Eukaryota</taxon>
        <taxon>Metazoa</taxon>
        <taxon>Porifera</taxon>
        <taxon>Demospongiae</taxon>
        <taxon>Heteroscleromorpha</taxon>
        <taxon>Tetractinellida</taxon>
        <taxon>Astrophorina</taxon>
        <taxon>Geodiidae</taxon>
        <taxon>Geodia</taxon>
    </lineage>
</organism>
<dbReference type="SUPFAM" id="SSF63411">
    <property type="entry name" value="LuxS/MPP-like metallohydrolase"/>
    <property type="match status" value="4"/>
</dbReference>
<feature type="domain" description="Peptidase M16 C-terminal" evidence="2">
    <location>
        <begin position="32"/>
        <end position="143"/>
    </location>
</feature>
<dbReference type="Pfam" id="PF05193">
    <property type="entry name" value="Peptidase_M16_C"/>
    <property type="match status" value="2"/>
</dbReference>
<reference evidence="3" key="1">
    <citation type="submission" date="2023-03" db="EMBL/GenBank/DDBJ databases">
        <authorList>
            <person name="Steffen K."/>
            <person name="Cardenas P."/>
        </authorList>
    </citation>
    <scope>NUCLEOTIDE SEQUENCE</scope>
</reference>
<dbReference type="GO" id="GO:0008233">
    <property type="term" value="F:peptidase activity"/>
    <property type="evidence" value="ECO:0007669"/>
    <property type="project" value="UniProtKB-KW"/>
</dbReference>
<evidence type="ECO:0000259" key="1">
    <source>
        <dbReference type="Pfam" id="PF00675"/>
    </source>
</evidence>
<dbReference type="PANTHER" id="PTHR11851:SF224">
    <property type="entry name" value="PROCESSING PROTEASE"/>
    <property type="match status" value="1"/>
</dbReference>
<proteinExistence type="predicted"/>
<accession>A0AA35W271</accession>
<dbReference type="AlphaFoldDB" id="A0AA35W271"/>
<dbReference type="EMBL" id="CASHTH010000599">
    <property type="protein sequence ID" value="CAI8005318.1"/>
    <property type="molecule type" value="Genomic_DNA"/>
</dbReference>
<keyword evidence="4" id="KW-1185">Reference proteome</keyword>
<feature type="domain" description="Peptidase M16 C-terminal" evidence="2">
    <location>
        <begin position="407"/>
        <end position="586"/>
    </location>
</feature>
<sequence>MAHQHLQPALYPLPHPYHWMTIGSQEDLDAASLEDVKEFFQRFYGPSNASLAIAGDFRAEEALDLVNRYFGDLPRVDIEMRDKVTLPRLYIAWPAPTEGHPDDAPLELYQAVMSDGLSSRLHRSLVYEKQIAQHSFIRYVPSEIAGQLLVQLARIGGFGGRADQLNHFNVIESDPNLINTSLDRCLAVRPEDILRVAETYVSGNQVRLRVLPETQLSAAATTVDRNIMPPPTDEPVFTPPLPIRGGLPNGMGVTVVEQRGMPIVAFGVLLGSGASAYPADLPGLAGLVGDMLPEGAAGKSSQQIANDFEFIGARLSVDSRREYSLLSTETLTKHWGSALEMMAEVILSPDFPQHELDRLRREHLTDLHRSKDEPNAIAERLLAGLIYPTSSGYAHPVSGTEASIQAISRDNLVDQFRRSYRPENAHFLVVGDIDREEVMRRAAAAFGTWNAYASGSAPADWNELSDNHATIYLVDRPGAPQSVIRAVESLVPRLHPDYFPLLLANYSFGVQFSARLNQNLRQDKGYSYGYMSSIQWQRRQSMLVAGGSVQSNATKESVYETLKEFREVSGERPITAEELSNAKDGLLRAYPASFERPASVLGQLLAMEQFGLPDDYFRSVRPSIEAITLEDVHRVAQGHIRPGNLQILVVGDRASTQGLLSELGLPLVHLTEDGETTS</sequence>
<keyword evidence="3" id="KW-0378">Hydrolase</keyword>
<dbReference type="InterPro" id="IPR007863">
    <property type="entry name" value="Peptidase_M16_C"/>
</dbReference>
<keyword evidence="3" id="KW-0645">Protease</keyword>
<evidence type="ECO:0000259" key="2">
    <source>
        <dbReference type="Pfam" id="PF05193"/>
    </source>
</evidence>
<gene>
    <name evidence="3" type="ORF">GBAR_LOCUS4147</name>
</gene>
<dbReference type="InterPro" id="IPR050361">
    <property type="entry name" value="MPP/UQCRC_Complex"/>
</dbReference>
<dbReference type="Gene3D" id="3.30.830.10">
    <property type="entry name" value="Metalloenzyme, LuxS/M16 peptidase-like"/>
    <property type="match status" value="4"/>
</dbReference>
<protein>
    <submittedName>
        <fullName evidence="3">Uncharacterized zinc protease YmxG</fullName>
    </submittedName>
</protein>
<name>A0AA35W271_GEOBA</name>
<dbReference type="Proteomes" id="UP001174909">
    <property type="component" value="Unassembled WGS sequence"/>
</dbReference>
<feature type="domain" description="Peptidase M16 N-terminal" evidence="1">
    <location>
        <begin position="260"/>
        <end position="382"/>
    </location>
</feature>
<evidence type="ECO:0000313" key="4">
    <source>
        <dbReference type="Proteomes" id="UP001174909"/>
    </source>
</evidence>
<evidence type="ECO:0000313" key="3">
    <source>
        <dbReference type="EMBL" id="CAI8005318.1"/>
    </source>
</evidence>
<dbReference type="Pfam" id="PF00675">
    <property type="entry name" value="Peptidase_M16"/>
    <property type="match status" value="1"/>
</dbReference>
<dbReference type="PANTHER" id="PTHR11851">
    <property type="entry name" value="METALLOPROTEASE"/>
    <property type="match status" value="1"/>
</dbReference>
<dbReference type="InterPro" id="IPR011765">
    <property type="entry name" value="Pept_M16_N"/>
</dbReference>
<dbReference type="InterPro" id="IPR011249">
    <property type="entry name" value="Metalloenz_LuxS/M16"/>
</dbReference>
<dbReference type="GO" id="GO:0006508">
    <property type="term" value="P:proteolysis"/>
    <property type="evidence" value="ECO:0007669"/>
    <property type="project" value="UniProtKB-KW"/>
</dbReference>
<comment type="caution">
    <text evidence="3">The sequence shown here is derived from an EMBL/GenBank/DDBJ whole genome shotgun (WGS) entry which is preliminary data.</text>
</comment>